<feature type="region of interest" description="Disordered" evidence="10">
    <location>
        <begin position="1"/>
        <end position="27"/>
    </location>
</feature>
<dbReference type="PANTHER" id="PTHR34471">
    <property type="entry name" value="ARGININE REPRESSOR"/>
    <property type="match status" value="1"/>
</dbReference>
<keyword evidence="3 8" id="KW-0963">Cytoplasm</keyword>
<organism evidence="13 14">
    <name type="scientific">Bifidobacterium dolichotidis</name>
    <dbReference type="NCBI Taxonomy" id="2306976"/>
    <lineage>
        <taxon>Bacteria</taxon>
        <taxon>Bacillati</taxon>
        <taxon>Actinomycetota</taxon>
        <taxon>Actinomycetes</taxon>
        <taxon>Bifidobacteriales</taxon>
        <taxon>Bifidobacteriaceae</taxon>
        <taxon>Bifidobacterium</taxon>
    </lineage>
</organism>
<dbReference type="GO" id="GO:0051259">
    <property type="term" value="P:protein complex oligomerization"/>
    <property type="evidence" value="ECO:0007669"/>
    <property type="project" value="InterPro"/>
</dbReference>
<dbReference type="GO" id="GO:0005737">
    <property type="term" value="C:cytoplasm"/>
    <property type="evidence" value="ECO:0007669"/>
    <property type="project" value="UniProtKB-SubCell"/>
</dbReference>
<evidence type="ECO:0000256" key="6">
    <source>
        <dbReference type="ARBA" id="ARBA00023125"/>
    </source>
</evidence>
<dbReference type="Pfam" id="PF01316">
    <property type="entry name" value="Arg_repressor"/>
    <property type="match status" value="1"/>
</dbReference>
<dbReference type="InterPro" id="IPR001669">
    <property type="entry name" value="Arg_repress"/>
</dbReference>
<dbReference type="InterPro" id="IPR036251">
    <property type="entry name" value="Arg_repress_C_sf"/>
</dbReference>
<proteinExistence type="inferred from homology"/>
<dbReference type="UniPathway" id="UPA00068"/>
<feature type="domain" description="Arginine repressor DNA-binding" evidence="11">
    <location>
        <begin position="26"/>
        <end position="91"/>
    </location>
</feature>
<comment type="function">
    <text evidence="8">Regulates arginine biosynthesis genes.</text>
</comment>
<evidence type="ECO:0000256" key="10">
    <source>
        <dbReference type="SAM" id="MobiDB-lite"/>
    </source>
</evidence>
<evidence type="ECO:0000259" key="11">
    <source>
        <dbReference type="Pfam" id="PF01316"/>
    </source>
</evidence>
<keyword evidence="8" id="KW-0055">Arginine biosynthesis</keyword>
<dbReference type="SUPFAM" id="SSF46785">
    <property type="entry name" value="Winged helix' DNA-binding domain"/>
    <property type="match status" value="1"/>
</dbReference>
<accession>A0A430FTC9</accession>
<evidence type="ECO:0000256" key="5">
    <source>
        <dbReference type="ARBA" id="ARBA00023015"/>
    </source>
</evidence>
<comment type="similarity">
    <text evidence="2 8">Belongs to the ArgR family.</text>
</comment>
<evidence type="ECO:0000313" key="14">
    <source>
        <dbReference type="Proteomes" id="UP000287609"/>
    </source>
</evidence>
<dbReference type="GO" id="GO:0003677">
    <property type="term" value="F:DNA binding"/>
    <property type="evidence" value="ECO:0007669"/>
    <property type="project" value="UniProtKB-KW"/>
</dbReference>
<dbReference type="GO" id="GO:1900079">
    <property type="term" value="P:regulation of arginine biosynthetic process"/>
    <property type="evidence" value="ECO:0007669"/>
    <property type="project" value="UniProtKB-UniRule"/>
</dbReference>
<dbReference type="InterPro" id="IPR036390">
    <property type="entry name" value="WH_DNA-bd_sf"/>
</dbReference>
<feature type="compositionally biased region" description="Basic and acidic residues" evidence="10">
    <location>
        <begin position="1"/>
        <end position="14"/>
    </location>
</feature>
<comment type="caution">
    <text evidence="13">The sequence shown here is derived from an EMBL/GenBank/DDBJ whole genome shotgun (WGS) entry which is preliminary data.</text>
</comment>
<dbReference type="Pfam" id="PF02863">
    <property type="entry name" value="Arg_repressor_C"/>
    <property type="match status" value="1"/>
</dbReference>
<protein>
    <recommendedName>
        <fullName evidence="8 9">Arginine repressor</fullName>
    </recommendedName>
</protein>
<evidence type="ECO:0000259" key="12">
    <source>
        <dbReference type="Pfam" id="PF02863"/>
    </source>
</evidence>
<evidence type="ECO:0000256" key="3">
    <source>
        <dbReference type="ARBA" id="ARBA00022490"/>
    </source>
</evidence>
<comment type="subcellular location">
    <subcellularLocation>
        <location evidence="1 8">Cytoplasm</location>
    </subcellularLocation>
</comment>
<reference evidence="13 14" key="1">
    <citation type="submission" date="2018-09" db="EMBL/GenBank/DDBJ databases">
        <title>Characterization of the phylogenetic diversity of five novel species belonging to the genus Bifidobacterium.</title>
        <authorList>
            <person name="Lugli G.A."/>
            <person name="Duranti S."/>
            <person name="Milani C."/>
        </authorList>
    </citation>
    <scope>NUCLEOTIDE SEQUENCE [LARGE SCALE GENOMIC DNA]</scope>
    <source>
        <strain evidence="13 14">2036B</strain>
    </source>
</reference>
<keyword evidence="5 8" id="KW-0805">Transcription regulation</keyword>
<dbReference type="SUPFAM" id="SSF55252">
    <property type="entry name" value="C-terminal domain of arginine repressor"/>
    <property type="match status" value="1"/>
</dbReference>
<comment type="pathway">
    <text evidence="8">Amino-acid biosynthesis; L-arginine biosynthesis [regulation].</text>
</comment>
<name>A0A430FTC9_9BIFI</name>
<dbReference type="Gene3D" id="3.30.1360.40">
    <property type="match status" value="1"/>
</dbReference>
<dbReference type="InterPro" id="IPR020899">
    <property type="entry name" value="Arg_repress_C"/>
</dbReference>
<dbReference type="GO" id="GO:0034618">
    <property type="term" value="F:arginine binding"/>
    <property type="evidence" value="ECO:0007669"/>
    <property type="project" value="InterPro"/>
</dbReference>
<evidence type="ECO:0000256" key="8">
    <source>
        <dbReference type="HAMAP-Rule" id="MF_00173"/>
    </source>
</evidence>
<evidence type="ECO:0000256" key="7">
    <source>
        <dbReference type="ARBA" id="ARBA00023163"/>
    </source>
</evidence>
<dbReference type="AlphaFoldDB" id="A0A430FTC9"/>
<gene>
    <name evidence="8" type="primary">argR</name>
    <name evidence="13" type="ORF">D2E26_0699</name>
</gene>
<dbReference type="GO" id="GO:0006526">
    <property type="term" value="P:L-arginine biosynthetic process"/>
    <property type="evidence" value="ECO:0007669"/>
    <property type="project" value="UniProtKB-UniPathway"/>
</dbReference>
<dbReference type="Proteomes" id="UP000287609">
    <property type="component" value="Unassembled WGS sequence"/>
</dbReference>
<keyword evidence="6 8" id="KW-0238">DNA-binding</keyword>
<dbReference type="PRINTS" id="PR01467">
    <property type="entry name" value="ARGREPRESSOR"/>
</dbReference>
<keyword evidence="4 8" id="KW-0678">Repressor</keyword>
<dbReference type="Gene3D" id="1.10.10.10">
    <property type="entry name" value="Winged helix-like DNA-binding domain superfamily/Winged helix DNA-binding domain"/>
    <property type="match status" value="1"/>
</dbReference>
<evidence type="ECO:0000256" key="9">
    <source>
        <dbReference type="NCBIfam" id="TIGR01529"/>
    </source>
</evidence>
<dbReference type="InterPro" id="IPR036388">
    <property type="entry name" value="WH-like_DNA-bd_sf"/>
</dbReference>
<evidence type="ECO:0000256" key="2">
    <source>
        <dbReference type="ARBA" id="ARBA00008316"/>
    </source>
</evidence>
<dbReference type="InterPro" id="IPR020900">
    <property type="entry name" value="Arg_repress_DNA-bd"/>
</dbReference>
<dbReference type="NCBIfam" id="TIGR01529">
    <property type="entry name" value="argR_whole"/>
    <property type="match status" value="1"/>
</dbReference>
<dbReference type="PANTHER" id="PTHR34471:SF1">
    <property type="entry name" value="ARGININE REPRESSOR"/>
    <property type="match status" value="1"/>
</dbReference>
<sequence length="182" mass="19417">MRAAQDAHDMHDEGAQPSMSGRPGTKAARLSAIEEALTQHVVTSQAMLAEILQAQGFEVTQATLSRDLDEMNAVKVHRPDGSTAYAISEQNQEVSVNGLYNATRVKAQMAKVLTGLVTSVAHAFNQVIVHTNPGAAQYVGSVIDRYPSTNVLGTIAGDDTLLLICKDEQTATTVAEWLLSLA</sequence>
<dbReference type="HAMAP" id="MF_00173">
    <property type="entry name" value="Arg_repressor"/>
    <property type="match status" value="1"/>
</dbReference>
<dbReference type="GO" id="GO:0003700">
    <property type="term" value="F:DNA-binding transcription factor activity"/>
    <property type="evidence" value="ECO:0007669"/>
    <property type="project" value="UniProtKB-UniRule"/>
</dbReference>
<feature type="domain" description="Arginine repressor C-terminal" evidence="12">
    <location>
        <begin position="115"/>
        <end position="178"/>
    </location>
</feature>
<keyword evidence="14" id="KW-1185">Reference proteome</keyword>
<dbReference type="EMBL" id="QXGM01000001">
    <property type="protein sequence ID" value="RSX56136.1"/>
    <property type="molecule type" value="Genomic_DNA"/>
</dbReference>
<evidence type="ECO:0000256" key="4">
    <source>
        <dbReference type="ARBA" id="ARBA00022491"/>
    </source>
</evidence>
<keyword evidence="8" id="KW-0028">Amino-acid biosynthesis</keyword>
<evidence type="ECO:0000256" key="1">
    <source>
        <dbReference type="ARBA" id="ARBA00004496"/>
    </source>
</evidence>
<keyword evidence="7 8" id="KW-0804">Transcription</keyword>
<evidence type="ECO:0000313" key="13">
    <source>
        <dbReference type="EMBL" id="RSX56136.1"/>
    </source>
</evidence>